<sequence>MTYFTDEQVAARELRDAAHHEAGHKMLHEYFGGAGDAVLRKNESGNPDERAWLGDFRPRMCPEAKRKATLANGIAVPELPGNWKILVGMAGLLAEEILNGETDDVSAMADNMFFRISFGEASDSDLAQIGVTDIDNCELSYEVIEEAVQLLLPRVGARPGGGRVSN</sequence>
<dbReference type="AlphaFoldDB" id="A0A1N6EBT6"/>
<proteinExistence type="predicted"/>
<dbReference type="RefSeq" id="WP_167379355.1">
    <property type="nucleotide sequence ID" value="NZ_FSRM01000001.1"/>
</dbReference>
<gene>
    <name evidence="1" type="ORF">SAMN05444168_0427</name>
</gene>
<evidence type="ECO:0000313" key="2">
    <source>
        <dbReference type="Proteomes" id="UP000184693"/>
    </source>
</evidence>
<accession>A0A1N6EBT6</accession>
<protein>
    <submittedName>
        <fullName evidence="1">Uncharacterized protein</fullName>
    </submittedName>
</protein>
<name>A0A1N6EBT6_9BURK</name>
<organism evidence="1 2">
    <name type="scientific">Paraburkholderia phenazinium</name>
    <dbReference type="NCBI Taxonomy" id="60549"/>
    <lineage>
        <taxon>Bacteria</taxon>
        <taxon>Pseudomonadati</taxon>
        <taxon>Pseudomonadota</taxon>
        <taxon>Betaproteobacteria</taxon>
        <taxon>Burkholderiales</taxon>
        <taxon>Burkholderiaceae</taxon>
        <taxon>Paraburkholderia</taxon>
    </lineage>
</organism>
<reference evidence="1 2" key="1">
    <citation type="submission" date="2016-11" db="EMBL/GenBank/DDBJ databases">
        <authorList>
            <person name="Jaros S."/>
            <person name="Januszkiewicz K."/>
            <person name="Wedrychowicz H."/>
        </authorList>
    </citation>
    <scope>NUCLEOTIDE SEQUENCE [LARGE SCALE GENOMIC DNA]</scope>
    <source>
        <strain evidence="1 2">GAS86</strain>
    </source>
</reference>
<dbReference type="EMBL" id="FSRM01000001">
    <property type="protein sequence ID" value="SIN80505.1"/>
    <property type="molecule type" value="Genomic_DNA"/>
</dbReference>
<evidence type="ECO:0000313" key="1">
    <source>
        <dbReference type="EMBL" id="SIN80505.1"/>
    </source>
</evidence>
<dbReference type="Proteomes" id="UP000184693">
    <property type="component" value="Unassembled WGS sequence"/>
</dbReference>